<reference evidence="3" key="1">
    <citation type="journal article" date="2013" name="Science">
        <title>The Amborella genome and the evolution of flowering plants.</title>
        <authorList>
            <consortium name="Amborella Genome Project"/>
        </authorList>
    </citation>
    <scope>NUCLEOTIDE SEQUENCE [LARGE SCALE GENOMIC DNA]</scope>
</reference>
<dbReference type="AlphaFoldDB" id="W1PQU7"/>
<feature type="compositionally biased region" description="Acidic residues" evidence="1">
    <location>
        <begin position="31"/>
        <end position="48"/>
    </location>
</feature>
<feature type="region of interest" description="Disordered" evidence="1">
    <location>
        <begin position="26"/>
        <end position="92"/>
    </location>
</feature>
<evidence type="ECO:0000313" key="2">
    <source>
        <dbReference type="EMBL" id="ERN10438.1"/>
    </source>
</evidence>
<evidence type="ECO:0000313" key="3">
    <source>
        <dbReference type="Proteomes" id="UP000017836"/>
    </source>
</evidence>
<accession>W1PQU7</accession>
<sequence length="92" mass="10200">MISYEPEDPKTKDRYLRELRRDMMLSKGEFMGDEQEALEGESSDDSEELPVLKAEPLLQMAIGRSSGGRSAPSKGIKIDERLGPSAGTLRSK</sequence>
<dbReference type="EMBL" id="KI392852">
    <property type="protein sequence ID" value="ERN10438.1"/>
    <property type="molecule type" value="Genomic_DNA"/>
</dbReference>
<protein>
    <submittedName>
        <fullName evidence="2">Uncharacterized protein</fullName>
    </submittedName>
</protein>
<proteinExistence type="predicted"/>
<evidence type="ECO:0000256" key="1">
    <source>
        <dbReference type="SAM" id="MobiDB-lite"/>
    </source>
</evidence>
<dbReference type="HOGENOM" id="CLU_187115_0_0_1"/>
<gene>
    <name evidence="2" type="ORF">AMTR_s00026p00211150</name>
</gene>
<dbReference type="Proteomes" id="UP000017836">
    <property type="component" value="Unassembled WGS sequence"/>
</dbReference>
<dbReference type="Gramene" id="ERN10438">
    <property type="protein sequence ID" value="ERN10438"/>
    <property type="gene ID" value="AMTR_s00026p00211150"/>
</dbReference>
<keyword evidence="3" id="KW-1185">Reference proteome</keyword>
<organism evidence="2 3">
    <name type="scientific">Amborella trichopoda</name>
    <dbReference type="NCBI Taxonomy" id="13333"/>
    <lineage>
        <taxon>Eukaryota</taxon>
        <taxon>Viridiplantae</taxon>
        <taxon>Streptophyta</taxon>
        <taxon>Embryophyta</taxon>
        <taxon>Tracheophyta</taxon>
        <taxon>Spermatophyta</taxon>
        <taxon>Magnoliopsida</taxon>
        <taxon>Amborellales</taxon>
        <taxon>Amborellaceae</taxon>
        <taxon>Amborella</taxon>
    </lineage>
</organism>
<name>W1PQU7_AMBTC</name>